<organism evidence="2 3">
    <name type="scientific">Sedimentibacter saalensis</name>
    <dbReference type="NCBI Taxonomy" id="130788"/>
    <lineage>
        <taxon>Bacteria</taxon>
        <taxon>Bacillati</taxon>
        <taxon>Bacillota</taxon>
        <taxon>Tissierellia</taxon>
        <taxon>Sedimentibacter</taxon>
    </lineage>
</organism>
<feature type="region of interest" description="Disordered" evidence="1">
    <location>
        <begin position="176"/>
        <end position="216"/>
    </location>
</feature>
<reference evidence="2 3" key="1">
    <citation type="submission" date="2019-07" db="EMBL/GenBank/DDBJ databases">
        <title>Genomic Encyclopedia of Type Strains, Phase I: the one thousand microbial genomes (KMG-I) project.</title>
        <authorList>
            <person name="Kyrpides N."/>
        </authorList>
    </citation>
    <scope>NUCLEOTIDE SEQUENCE [LARGE SCALE GENOMIC DNA]</scope>
    <source>
        <strain evidence="2 3">DSM 13558</strain>
    </source>
</reference>
<feature type="compositionally biased region" description="Acidic residues" evidence="1">
    <location>
        <begin position="177"/>
        <end position="187"/>
    </location>
</feature>
<keyword evidence="3" id="KW-1185">Reference proteome</keyword>
<dbReference type="EMBL" id="VLKH01000007">
    <property type="protein sequence ID" value="TWH78969.1"/>
    <property type="molecule type" value="Genomic_DNA"/>
</dbReference>
<dbReference type="RefSeq" id="WP_145084102.1">
    <property type="nucleotide sequence ID" value="NZ_JBCFAR010000013.1"/>
</dbReference>
<accession>A0A562J730</accession>
<gene>
    <name evidence="2" type="ORF">LY60_02495</name>
</gene>
<feature type="compositionally biased region" description="Basic and acidic residues" evidence="1">
    <location>
        <begin position="188"/>
        <end position="198"/>
    </location>
</feature>
<protein>
    <submittedName>
        <fullName evidence="2">Uncharacterized protein</fullName>
    </submittedName>
</protein>
<evidence type="ECO:0000313" key="2">
    <source>
        <dbReference type="EMBL" id="TWH78969.1"/>
    </source>
</evidence>
<name>A0A562J730_9FIRM</name>
<evidence type="ECO:0000313" key="3">
    <source>
        <dbReference type="Proteomes" id="UP000315343"/>
    </source>
</evidence>
<comment type="caution">
    <text evidence="2">The sequence shown here is derived from an EMBL/GenBank/DDBJ whole genome shotgun (WGS) entry which is preliminary data.</text>
</comment>
<feature type="compositionally biased region" description="Basic and acidic residues" evidence="1">
    <location>
        <begin position="128"/>
        <end position="139"/>
    </location>
</feature>
<dbReference type="Proteomes" id="UP000315343">
    <property type="component" value="Unassembled WGS sequence"/>
</dbReference>
<proteinExistence type="predicted"/>
<sequence>MNNKNYRVMKFFEPVNKKDIARGYVRLDIRGIKGNVIVSVENLGDAKTTSEVYLYKDKTNKIKLGDINNKKGMLKKILTFGSNNAIEDYNTCAIVKNGKIALYSNLFNTTSIETINKLDAGEKELTIVPDSKEQDKKEVSVPPEVVEQPENEEPKLSSPVQDVPRRIEKIVTVEERHDEEENIEEFQESEKQEIDVDVTKSSQEFSQEDENSVKSESIRHKNKFNESLYNALRDYKRTEPLSVKIKNFSWWYIPYDEMGIKNGFLPYYNQIVSSYYPYPMSNRVTTCNSLMKKYGHYIFGIYEDNDDIIKFIYGIPGEFTKEEQPYKGITGFKNWSYSNKDNNTEHGYWLAFVNPRTGESTDPPQIVLTK</sequence>
<evidence type="ECO:0000256" key="1">
    <source>
        <dbReference type="SAM" id="MobiDB-lite"/>
    </source>
</evidence>
<feature type="region of interest" description="Disordered" evidence="1">
    <location>
        <begin position="128"/>
        <end position="161"/>
    </location>
</feature>
<dbReference type="AlphaFoldDB" id="A0A562J730"/>
<dbReference type="OrthoDB" id="1705475at2"/>